<proteinExistence type="predicted"/>
<keyword evidence="1" id="KW-0808">Transferase</keyword>
<dbReference type="Pfam" id="PF13469">
    <property type="entry name" value="Sulfotransfer_3"/>
    <property type="match status" value="1"/>
</dbReference>
<comment type="caution">
    <text evidence="1">The sequence shown here is derived from an EMBL/GenBank/DDBJ whole genome shotgun (WGS) entry which is preliminary data.</text>
</comment>
<dbReference type="InterPro" id="IPR027417">
    <property type="entry name" value="P-loop_NTPase"/>
</dbReference>
<evidence type="ECO:0000313" key="1">
    <source>
        <dbReference type="EMBL" id="PZX13494.1"/>
    </source>
</evidence>
<reference evidence="1 2" key="1">
    <citation type="submission" date="2018-06" db="EMBL/GenBank/DDBJ databases">
        <title>Genomic Encyclopedia of Archaeal and Bacterial Type Strains, Phase II (KMG-II): from individual species to whole genera.</title>
        <authorList>
            <person name="Goeker M."/>
        </authorList>
    </citation>
    <scope>NUCLEOTIDE SEQUENCE [LARGE SCALE GENOMIC DNA]</scope>
    <source>
        <strain evidence="1 2">DSM 22009</strain>
    </source>
</reference>
<keyword evidence="2" id="KW-1185">Reference proteome</keyword>
<name>A0A2W7N9F6_9RHOB</name>
<evidence type="ECO:0000313" key="2">
    <source>
        <dbReference type="Proteomes" id="UP000248916"/>
    </source>
</evidence>
<dbReference type="OrthoDB" id="9800698at2"/>
<gene>
    <name evidence="1" type="ORF">LX81_03279</name>
</gene>
<dbReference type="GO" id="GO:0016740">
    <property type="term" value="F:transferase activity"/>
    <property type="evidence" value="ECO:0007669"/>
    <property type="project" value="UniProtKB-KW"/>
</dbReference>
<dbReference type="SUPFAM" id="SSF52540">
    <property type="entry name" value="P-loop containing nucleoside triphosphate hydrolases"/>
    <property type="match status" value="1"/>
</dbReference>
<dbReference type="Proteomes" id="UP000248916">
    <property type="component" value="Unassembled WGS sequence"/>
</dbReference>
<organism evidence="1 2">
    <name type="scientific">Palleronia aestuarii</name>
    <dbReference type="NCBI Taxonomy" id="568105"/>
    <lineage>
        <taxon>Bacteria</taxon>
        <taxon>Pseudomonadati</taxon>
        <taxon>Pseudomonadota</taxon>
        <taxon>Alphaproteobacteria</taxon>
        <taxon>Rhodobacterales</taxon>
        <taxon>Roseobacteraceae</taxon>
        <taxon>Palleronia</taxon>
    </lineage>
</organism>
<sequence>MSSALSMPDPGRRFVIMGLPRSGTTYLMTLLNAHHAVFCSGEQFNPRAIVGIGKKNDDRSTVFDRDSDPVAFMDRFFETQATDRAARTGFKFMIGHNVRVLDAIAARPDLTLIYVHRINKLAQVSSLIKARKARRWAQSRADRHIEDKIVAGPLQISQLWHEFETYDRLFSPWFEALPHRRMAVEYCEMFVPDFNARLCDFLGIAPDPKMKSPLLKQSANRPLERFEKPEPIRRYFTRIGRADWLDAEL</sequence>
<dbReference type="AlphaFoldDB" id="A0A2W7N9F6"/>
<dbReference type="EMBL" id="QKZL01000018">
    <property type="protein sequence ID" value="PZX13494.1"/>
    <property type="molecule type" value="Genomic_DNA"/>
</dbReference>
<accession>A0A2W7N9F6</accession>
<protein>
    <submittedName>
        <fullName evidence="1">Beta-1,4-N-acetylglucosamine oligosaccharide 6-O-sulfotransferase NodH</fullName>
    </submittedName>
</protein>
<dbReference type="Gene3D" id="3.40.50.300">
    <property type="entry name" value="P-loop containing nucleotide triphosphate hydrolases"/>
    <property type="match status" value="1"/>
</dbReference>
<dbReference type="RefSeq" id="WP_111538347.1">
    <property type="nucleotide sequence ID" value="NZ_QKZL01000018.1"/>
</dbReference>